<keyword evidence="7" id="KW-0653">Protein transport</keyword>
<evidence type="ECO:0000256" key="7">
    <source>
        <dbReference type="RuleBase" id="RU003879"/>
    </source>
</evidence>
<feature type="region of interest" description="Disordered" evidence="8">
    <location>
        <begin position="129"/>
        <end position="153"/>
    </location>
</feature>
<dbReference type="Proteomes" id="UP000518300">
    <property type="component" value="Unassembled WGS sequence"/>
</dbReference>
<keyword evidence="11" id="KW-1185">Reference proteome</keyword>
<evidence type="ECO:0000256" key="9">
    <source>
        <dbReference type="SAM" id="Phobius"/>
    </source>
</evidence>
<keyword evidence="7" id="KW-0813">Transport</keyword>
<dbReference type="GO" id="GO:0022857">
    <property type="term" value="F:transmembrane transporter activity"/>
    <property type="evidence" value="ECO:0007669"/>
    <property type="project" value="InterPro"/>
</dbReference>
<evidence type="ECO:0000256" key="6">
    <source>
        <dbReference type="ARBA" id="ARBA00023136"/>
    </source>
</evidence>
<dbReference type="Gene3D" id="3.30.420.270">
    <property type="match status" value="1"/>
</dbReference>
<dbReference type="Pfam" id="PF02472">
    <property type="entry name" value="ExbD"/>
    <property type="match status" value="1"/>
</dbReference>
<evidence type="ECO:0000256" key="1">
    <source>
        <dbReference type="ARBA" id="ARBA00004162"/>
    </source>
</evidence>
<comment type="caution">
    <text evidence="10">The sequence shown here is derived from an EMBL/GenBank/DDBJ whole genome shotgun (WGS) entry which is preliminary data.</text>
</comment>
<evidence type="ECO:0000256" key="4">
    <source>
        <dbReference type="ARBA" id="ARBA00022692"/>
    </source>
</evidence>
<dbReference type="GO" id="GO:0005886">
    <property type="term" value="C:plasma membrane"/>
    <property type="evidence" value="ECO:0007669"/>
    <property type="project" value="UniProtKB-SubCell"/>
</dbReference>
<dbReference type="EMBL" id="JABBJJ010000247">
    <property type="protein sequence ID" value="NMO20492.1"/>
    <property type="molecule type" value="Genomic_DNA"/>
</dbReference>
<comment type="subcellular location">
    <subcellularLocation>
        <location evidence="1">Cell membrane</location>
        <topology evidence="1">Single-pass membrane protein</topology>
    </subcellularLocation>
    <subcellularLocation>
        <location evidence="7">Cell membrane</location>
        <topology evidence="7">Single-pass type II membrane protein</topology>
    </subcellularLocation>
</comment>
<keyword evidence="4 7" id="KW-0812">Transmembrane</keyword>
<feature type="transmembrane region" description="Helical" evidence="9">
    <location>
        <begin position="20"/>
        <end position="38"/>
    </location>
</feature>
<evidence type="ECO:0000256" key="5">
    <source>
        <dbReference type="ARBA" id="ARBA00022989"/>
    </source>
</evidence>
<gene>
    <name evidence="10" type="ORF">HG543_37370</name>
</gene>
<protein>
    <submittedName>
        <fullName evidence="10">Biopolymer transporter ExbD</fullName>
    </submittedName>
</protein>
<evidence type="ECO:0000313" key="10">
    <source>
        <dbReference type="EMBL" id="NMO20492.1"/>
    </source>
</evidence>
<dbReference type="PANTHER" id="PTHR30558:SF3">
    <property type="entry name" value="BIOPOLYMER TRANSPORT PROTEIN EXBD-RELATED"/>
    <property type="match status" value="1"/>
</dbReference>
<organism evidence="10 11">
    <name type="scientific">Pyxidicoccus fallax</name>
    <dbReference type="NCBI Taxonomy" id="394095"/>
    <lineage>
        <taxon>Bacteria</taxon>
        <taxon>Pseudomonadati</taxon>
        <taxon>Myxococcota</taxon>
        <taxon>Myxococcia</taxon>
        <taxon>Myxococcales</taxon>
        <taxon>Cystobacterineae</taxon>
        <taxon>Myxococcaceae</taxon>
        <taxon>Pyxidicoccus</taxon>
    </lineage>
</organism>
<dbReference type="AlphaFoldDB" id="A0A848LS95"/>
<dbReference type="RefSeq" id="WP_169349706.1">
    <property type="nucleotide sequence ID" value="NZ_JABBJJ010000247.1"/>
</dbReference>
<keyword evidence="6 9" id="KW-0472">Membrane</keyword>
<evidence type="ECO:0000256" key="3">
    <source>
        <dbReference type="ARBA" id="ARBA00022475"/>
    </source>
</evidence>
<keyword evidence="5 9" id="KW-1133">Transmembrane helix</keyword>
<evidence type="ECO:0000256" key="2">
    <source>
        <dbReference type="ARBA" id="ARBA00005811"/>
    </source>
</evidence>
<name>A0A848LS95_9BACT</name>
<accession>A0A848LS95</accession>
<comment type="similarity">
    <text evidence="2 7">Belongs to the ExbD/TolR family.</text>
</comment>
<dbReference type="InterPro" id="IPR003400">
    <property type="entry name" value="ExbD"/>
</dbReference>
<sequence length="153" mass="15850">MAGGTQPRGGIIEGINVTPLVDIMLVLLIIFMVTARLVDSPAVPLDLPQASQSEDVQTLFAVSITPDGTLLLDGAITNAASLRERARQALARDPELRAVIQADGSVPHRQVIAVLDGLKEAGLTRVAFGSVRPEPATPSGEGTTPNGAGRANP</sequence>
<proteinExistence type="inferred from homology"/>
<reference evidence="10 11" key="1">
    <citation type="submission" date="2020-04" db="EMBL/GenBank/DDBJ databases">
        <title>Draft genome of Pyxidicoccus fallax type strain.</title>
        <authorList>
            <person name="Whitworth D.E."/>
        </authorList>
    </citation>
    <scope>NUCLEOTIDE SEQUENCE [LARGE SCALE GENOMIC DNA]</scope>
    <source>
        <strain evidence="10 11">DSM 14698</strain>
    </source>
</reference>
<evidence type="ECO:0000313" key="11">
    <source>
        <dbReference type="Proteomes" id="UP000518300"/>
    </source>
</evidence>
<dbReference type="GO" id="GO:0015031">
    <property type="term" value="P:protein transport"/>
    <property type="evidence" value="ECO:0007669"/>
    <property type="project" value="UniProtKB-KW"/>
</dbReference>
<dbReference type="PANTHER" id="PTHR30558">
    <property type="entry name" value="EXBD MEMBRANE COMPONENT OF PMF-DRIVEN MACROMOLECULE IMPORT SYSTEM"/>
    <property type="match status" value="1"/>
</dbReference>
<keyword evidence="3" id="KW-1003">Cell membrane</keyword>
<evidence type="ECO:0000256" key="8">
    <source>
        <dbReference type="SAM" id="MobiDB-lite"/>
    </source>
</evidence>